<gene>
    <name evidence="3" type="ORF">ElP_41310</name>
</gene>
<feature type="signal peptide" evidence="2">
    <location>
        <begin position="1"/>
        <end position="26"/>
    </location>
</feature>
<dbReference type="InterPro" id="IPR000801">
    <property type="entry name" value="Esterase-like"/>
</dbReference>
<dbReference type="EMBL" id="CP036426">
    <property type="protein sequence ID" value="QDV36213.1"/>
    <property type="molecule type" value="Genomic_DNA"/>
</dbReference>
<feature type="compositionally biased region" description="Low complexity" evidence="1">
    <location>
        <begin position="26"/>
        <end position="43"/>
    </location>
</feature>
<sequence precursor="true">MRAASTGFAWLLPLVGQIALAQSAPAQDAPAEPAPAVEAFKPASSNQGGKEYPQVNSEGRARFRIVAPEARSVRVPEWGGIDLTKGEDGAWVGTTRPLDEGFHYYRINIDGADVPDPGSKPFYGAGRWGSAIEIPAEDQDFYAVEDVPHGQLREVLYHSESTDATRRCFVYTPPGYDEDTSKRYPVLYLQHGAFEDETGWGNQGRANLIMDNLIAAGESKPFIIVMDNGGNNFAGGPRRGAPPAPGGAGGRPPGRPRFDFSGFAKIMTDELIPFIDAHFRTIADQPHRAMAGLSMGGAQTRQITLANLDTFSHIGLFSGGSIAADDPALADPEAFKEKVEVLFVSYGSRENTAAAKANHEALEAAGIVNTYYESPNTAHEWQTWRRSLYRFAPLLFRD</sequence>
<dbReference type="InterPro" id="IPR014756">
    <property type="entry name" value="Ig_E-set"/>
</dbReference>
<dbReference type="Pfam" id="PF00756">
    <property type="entry name" value="Esterase"/>
    <property type="match status" value="1"/>
</dbReference>
<dbReference type="AlphaFoldDB" id="A0A518H5U9"/>
<dbReference type="GO" id="GO:0016798">
    <property type="term" value="F:hydrolase activity, acting on glycosyl bonds"/>
    <property type="evidence" value="ECO:0007669"/>
    <property type="project" value="UniProtKB-KW"/>
</dbReference>
<keyword evidence="3" id="KW-0119">Carbohydrate metabolism</keyword>
<dbReference type="InterPro" id="IPR029058">
    <property type="entry name" value="AB_hydrolase_fold"/>
</dbReference>
<dbReference type="KEGG" id="tpla:ElP_41310"/>
<evidence type="ECO:0000256" key="1">
    <source>
        <dbReference type="SAM" id="MobiDB-lite"/>
    </source>
</evidence>
<keyword evidence="2" id="KW-0732">Signal</keyword>
<dbReference type="GO" id="GO:0045493">
    <property type="term" value="P:xylan catabolic process"/>
    <property type="evidence" value="ECO:0007669"/>
    <property type="project" value="UniProtKB-KW"/>
</dbReference>
<keyword evidence="4" id="KW-1185">Reference proteome</keyword>
<feature type="region of interest" description="Disordered" evidence="1">
    <location>
        <begin position="26"/>
        <end position="55"/>
    </location>
</feature>
<evidence type="ECO:0000256" key="2">
    <source>
        <dbReference type="SAM" id="SignalP"/>
    </source>
</evidence>
<dbReference type="Proteomes" id="UP000317835">
    <property type="component" value="Chromosome"/>
</dbReference>
<keyword evidence="3" id="KW-0624">Polysaccharide degradation</keyword>
<dbReference type="OrthoDB" id="184858at2"/>
<dbReference type="SUPFAM" id="SSF81296">
    <property type="entry name" value="E set domains"/>
    <property type="match status" value="1"/>
</dbReference>
<dbReference type="RefSeq" id="WP_145272325.1">
    <property type="nucleotide sequence ID" value="NZ_CP036426.1"/>
</dbReference>
<evidence type="ECO:0000313" key="3">
    <source>
        <dbReference type="EMBL" id="QDV36213.1"/>
    </source>
</evidence>
<dbReference type="InterPro" id="IPR013783">
    <property type="entry name" value="Ig-like_fold"/>
</dbReference>
<feature type="region of interest" description="Disordered" evidence="1">
    <location>
        <begin position="234"/>
        <end position="255"/>
    </location>
</feature>
<protein>
    <submittedName>
        <fullName evidence="3">Endo-1,4-beta-xylanase/feruloyl esterase</fullName>
    </submittedName>
</protein>
<dbReference type="PANTHER" id="PTHR48098:SF1">
    <property type="entry name" value="DIACYLGLYCEROL ACYLTRANSFERASE_MYCOLYLTRANSFERASE AG85A"/>
    <property type="match status" value="1"/>
</dbReference>
<name>A0A518H5U9_9BACT</name>
<reference evidence="3 4" key="1">
    <citation type="submission" date="2019-02" db="EMBL/GenBank/DDBJ databases">
        <title>Deep-cultivation of Planctomycetes and their phenomic and genomic characterization uncovers novel biology.</title>
        <authorList>
            <person name="Wiegand S."/>
            <person name="Jogler M."/>
            <person name="Boedeker C."/>
            <person name="Pinto D."/>
            <person name="Vollmers J."/>
            <person name="Rivas-Marin E."/>
            <person name="Kohn T."/>
            <person name="Peeters S.H."/>
            <person name="Heuer A."/>
            <person name="Rast P."/>
            <person name="Oberbeckmann S."/>
            <person name="Bunk B."/>
            <person name="Jeske O."/>
            <person name="Meyerdierks A."/>
            <person name="Storesund J.E."/>
            <person name="Kallscheuer N."/>
            <person name="Luecker S."/>
            <person name="Lage O.M."/>
            <person name="Pohl T."/>
            <person name="Merkel B.J."/>
            <person name="Hornburger P."/>
            <person name="Mueller R.-W."/>
            <person name="Bruemmer F."/>
            <person name="Labrenz M."/>
            <person name="Spormann A.M."/>
            <person name="Op den Camp H."/>
            <person name="Overmann J."/>
            <person name="Amann R."/>
            <person name="Jetten M.S.M."/>
            <person name="Mascher T."/>
            <person name="Medema M.H."/>
            <person name="Devos D.P."/>
            <person name="Kaster A.-K."/>
            <person name="Ovreas L."/>
            <person name="Rohde M."/>
            <person name="Galperin M.Y."/>
            <person name="Jogler C."/>
        </authorList>
    </citation>
    <scope>NUCLEOTIDE SEQUENCE [LARGE SCALE GENOMIC DNA]</scope>
    <source>
        <strain evidence="3 4">ElP</strain>
    </source>
</reference>
<dbReference type="PANTHER" id="PTHR48098">
    <property type="entry name" value="ENTEROCHELIN ESTERASE-RELATED"/>
    <property type="match status" value="1"/>
</dbReference>
<dbReference type="CDD" id="cd02858">
    <property type="entry name" value="E_set_Esterase_N"/>
    <property type="match status" value="1"/>
</dbReference>
<accession>A0A518H5U9</accession>
<dbReference type="SUPFAM" id="SSF53474">
    <property type="entry name" value="alpha/beta-Hydrolases"/>
    <property type="match status" value="1"/>
</dbReference>
<dbReference type="Gene3D" id="3.40.50.1820">
    <property type="entry name" value="alpha/beta hydrolase"/>
    <property type="match status" value="1"/>
</dbReference>
<keyword evidence="3" id="KW-0378">Hydrolase</keyword>
<keyword evidence="3" id="KW-0858">Xylan degradation</keyword>
<dbReference type="InterPro" id="IPR050583">
    <property type="entry name" value="Mycobacterial_A85_antigen"/>
</dbReference>
<dbReference type="Gene3D" id="2.60.40.10">
    <property type="entry name" value="Immunoglobulins"/>
    <property type="match status" value="1"/>
</dbReference>
<evidence type="ECO:0000313" key="4">
    <source>
        <dbReference type="Proteomes" id="UP000317835"/>
    </source>
</evidence>
<feature type="chain" id="PRO_5021798270" evidence="2">
    <location>
        <begin position="27"/>
        <end position="398"/>
    </location>
</feature>
<dbReference type="GO" id="GO:0016747">
    <property type="term" value="F:acyltransferase activity, transferring groups other than amino-acyl groups"/>
    <property type="evidence" value="ECO:0007669"/>
    <property type="project" value="TreeGrafter"/>
</dbReference>
<organism evidence="3 4">
    <name type="scientific">Tautonia plasticadhaerens</name>
    <dbReference type="NCBI Taxonomy" id="2527974"/>
    <lineage>
        <taxon>Bacteria</taxon>
        <taxon>Pseudomonadati</taxon>
        <taxon>Planctomycetota</taxon>
        <taxon>Planctomycetia</taxon>
        <taxon>Isosphaerales</taxon>
        <taxon>Isosphaeraceae</taxon>
        <taxon>Tautonia</taxon>
    </lineage>
</organism>
<proteinExistence type="predicted"/>
<keyword evidence="3" id="KW-0326">Glycosidase</keyword>